<protein>
    <submittedName>
        <fullName evidence="1">GIY-YIG nuclease family protein</fullName>
    </submittedName>
</protein>
<proteinExistence type="predicted"/>
<dbReference type="CDD" id="cd10441">
    <property type="entry name" value="GIY-YIG_COG1833"/>
    <property type="match status" value="1"/>
</dbReference>
<dbReference type="EMBL" id="JAZHYN010000016">
    <property type="protein sequence ID" value="MEF3366356.1"/>
    <property type="molecule type" value="Genomic_DNA"/>
</dbReference>
<dbReference type="InterPro" id="IPR002837">
    <property type="entry name" value="DUF123"/>
</dbReference>
<dbReference type="Pfam" id="PF01986">
    <property type="entry name" value="DUF123"/>
    <property type="match status" value="1"/>
</dbReference>
<name>A0ABU7XIP2_9HYPH</name>
<sequence length="148" mass="15669">MIFCVSASDAPAASGAYALWLRLDGPVDVRAGKRQGVLPAGDYLYSGSARGSGGLRARLARHMRRDKRLHWHIDQLTAAATILGAFVEEGGDECALNAALEGLPIPLRGFGSSDCPRCAAHLHLLPKGAALPSDWENARKAAESSPRP</sequence>
<keyword evidence="2" id="KW-1185">Reference proteome</keyword>
<evidence type="ECO:0000313" key="1">
    <source>
        <dbReference type="EMBL" id="MEF3366356.1"/>
    </source>
</evidence>
<gene>
    <name evidence="1" type="ORF">V3H18_07400</name>
</gene>
<dbReference type="PANTHER" id="PTHR37460">
    <property type="entry name" value="ENDONUCLEASE III"/>
    <property type="match status" value="1"/>
</dbReference>
<evidence type="ECO:0000313" key="2">
    <source>
        <dbReference type="Proteomes" id="UP001350748"/>
    </source>
</evidence>
<accession>A0ABU7XIP2</accession>
<dbReference type="RefSeq" id="WP_332081354.1">
    <property type="nucleotide sequence ID" value="NZ_JAZHYN010000016.1"/>
</dbReference>
<reference evidence="1 2" key="1">
    <citation type="submission" date="2024-02" db="EMBL/GenBank/DDBJ databases">
        <authorList>
            <person name="Grouzdev D."/>
        </authorList>
    </citation>
    <scope>NUCLEOTIDE SEQUENCE [LARGE SCALE GENOMIC DNA]</scope>
    <source>
        <strain evidence="1 2">9N</strain>
    </source>
</reference>
<dbReference type="PANTHER" id="PTHR37460:SF1">
    <property type="entry name" value="ENDONUCLEASE III"/>
    <property type="match status" value="1"/>
</dbReference>
<comment type="caution">
    <text evidence="1">The sequence shown here is derived from an EMBL/GenBank/DDBJ whole genome shotgun (WGS) entry which is preliminary data.</text>
</comment>
<organism evidence="1 2">
    <name type="scientific">Methylocystis borbori</name>
    <dbReference type="NCBI Taxonomy" id="3118750"/>
    <lineage>
        <taxon>Bacteria</taxon>
        <taxon>Pseudomonadati</taxon>
        <taxon>Pseudomonadota</taxon>
        <taxon>Alphaproteobacteria</taxon>
        <taxon>Hyphomicrobiales</taxon>
        <taxon>Methylocystaceae</taxon>
        <taxon>Methylocystis</taxon>
    </lineage>
</organism>
<dbReference type="Proteomes" id="UP001350748">
    <property type="component" value="Unassembled WGS sequence"/>
</dbReference>